<evidence type="ECO:0000256" key="3">
    <source>
        <dbReference type="ARBA" id="ARBA00023002"/>
    </source>
</evidence>
<evidence type="ECO:0000313" key="7">
    <source>
        <dbReference type="Proteomes" id="UP001295740"/>
    </source>
</evidence>
<dbReference type="PANTHER" id="PTHR43775">
    <property type="entry name" value="FATTY ACID SYNTHASE"/>
    <property type="match status" value="1"/>
</dbReference>
<dbReference type="AlphaFoldDB" id="A0AAI8V9F8"/>
<dbReference type="GO" id="GO:0004312">
    <property type="term" value="F:fatty acid synthase activity"/>
    <property type="evidence" value="ECO:0007669"/>
    <property type="project" value="TreeGrafter"/>
</dbReference>
<evidence type="ECO:0000256" key="1">
    <source>
        <dbReference type="ARBA" id="ARBA00022450"/>
    </source>
</evidence>
<accession>A0AAI8V9F8</accession>
<keyword evidence="2" id="KW-0597">Phosphoprotein</keyword>
<evidence type="ECO:0000256" key="2">
    <source>
        <dbReference type="ARBA" id="ARBA00022553"/>
    </source>
</evidence>
<dbReference type="InterPro" id="IPR050091">
    <property type="entry name" value="PKS_NRPS_Biosynth_Enz"/>
</dbReference>
<dbReference type="Pfam" id="PF08659">
    <property type="entry name" value="KR"/>
    <property type="match status" value="1"/>
</dbReference>
<gene>
    <name evidence="6" type="ORF">KHLLAP_LOCUS728</name>
</gene>
<keyword evidence="7" id="KW-1185">Reference proteome</keyword>
<dbReference type="Gene3D" id="3.40.50.720">
    <property type="entry name" value="NAD(P)-binding Rossmann-like Domain"/>
    <property type="match status" value="1"/>
</dbReference>
<protein>
    <submittedName>
        <fullName evidence="6">Uu.00g031130.m01.CDS01</fullName>
    </submittedName>
</protein>
<feature type="compositionally biased region" description="Polar residues" evidence="4">
    <location>
        <begin position="158"/>
        <end position="168"/>
    </location>
</feature>
<comment type="caution">
    <text evidence="6">The sequence shown here is derived from an EMBL/GenBank/DDBJ whole genome shotgun (WGS) entry which is preliminary data.</text>
</comment>
<dbReference type="GO" id="GO:0006633">
    <property type="term" value="P:fatty acid biosynthetic process"/>
    <property type="evidence" value="ECO:0007669"/>
    <property type="project" value="TreeGrafter"/>
</dbReference>
<sequence length="209" mass="23092">MFENTSYADWMDVSSPKVQGTWNLARALQGHNLDFFVLLSSFTGVNGLQGQANYASANTFLDAFVQTRRSQGLPASVIGVAPVEDVGYLSEQAETRTKLHTLSTYFIREQGFLDGLEWQSRRPLQAQTPATTGLPFMAPQNRVPWKRDSRCAFYRNIRGNSAEQSPSGNPVDDGELNSDEAKFTTLGSAREGSPHMLVQDANIAELARQ</sequence>
<proteinExistence type="predicted"/>
<dbReference type="InterPro" id="IPR057326">
    <property type="entry name" value="KR_dom"/>
</dbReference>
<dbReference type="GO" id="GO:0044550">
    <property type="term" value="P:secondary metabolite biosynthetic process"/>
    <property type="evidence" value="ECO:0007669"/>
    <property type="project" value="TreeGrafter"/>
</dbReference>
<dbReference type="EMBL" id="CAUWAG010000003">
    <property type="protein sequence ID" value="CAJ2500260.1"/>
    <property type="molecule type" value="Genomic_DNA"/>
</dbReference>
<evidence type="ECO:0000259" key="5">
    <source>
        <dbReference type="SMART" id="SM00822"/>
    </source>
</evidence>
<dbReference type="InterPro" id="IPR013968">
    <property type="entry name" value="PKS_KR"/>
</dbReference>
<feature type="domain" description="Ketoreductase" evidence="5">
    <location>
        <begin position="2"/>
        <end position="121"/>
    </location>
</feature>
<dbReference type="GO" id="GO:0016491">
    <property type="term" value="F:oxidoreductase activity"/>
    <property type="evidence" value="ECO:0007669"/>
    <property type="project" value="UniProtKB-KW"/>
</dbReference>
<evidence type="ECO:0000313" key="6">
    <source>
        <dbReference type="EMBL" id="CAJ2500260.1"/>
    </source>
</evidence>
<dbReference type="PANTHER" id="PTHR43775:SF37">
    <property type="entry name" value="SI:DKEY-61P9.11"/>
    <property type="match status" value="1"/>
</dbReference>
<dbReference type="InterPro" id="IPR036291">
    <property type="entry name" value="NAD(P)-bd_dom_sf"/>
</dbReference>
<evidence type="ECO:0000256" key="4">
    <source>
        <dbReference type="SAM" id="MobiDB-lite"/>
    </source>
</evidence>
<dbReference type="SUPFAM" id="SSF51735">
    <property type="entry name" value="NAD(P)-binding Rossmann-fold domains"/>
    <property type="match status" value="1"/>
</dbReference>
<organism evidence="6 7">
    <name type="scientific">Anthostomella pinea</name>
    <dbReference type="NCBI Taxonomy" id="933095"/>
    <lineage>
        <taxon>Eukaryota</taxon>
        <taxon>Fungi</taxon>
        <taxon>Dikarya</taxon>
        <taxon>Ascomycota</taxon>
        <taxon>Pezizomycotina</taxon>
        <taxon>Sordariomycetes</taxon>
        <taxon>Xylariomycetidae</taxon>
        <taxon>Xylariales</taxon>
        <taxon>Xylariaceae</taxon>
        <taxon>Anthostomella</taxon>
    </lineage>
</organism>
<feature type="region of interest" description="Disordered" evidence="4">
    <location>
        <begin position="158"/>
        <end position="209"/>
    </location>
</feature>
<name>A0AAI8V9F8_9PEZI</name>
<keyword evidence="1" id="KW-0596">Phosphopantetheine</keyword>
<reference evidence="6" key="1">
    <citation type="submission" date="2023-10" db="EMBL/GenBank/DDBJ databases">
        <authorList>
            <person name="Hackl T."/>
        </authorList>
    </citation>
    <scope>NUCLEOTIDE SEQUENCE</scope>
</reference>
<dbReference type="Proteomes" id="UP001295740">
    <property type="component" value="Unassembled WGS sequence"/>
</dbReference>
<dbReference type="SMART" id="SM00822">
    <property type="entry name" value="PKS_KR"/>
    <property type="match status" value="1"/>
</dbReference>
<keyword evidence="3" id="KW-0560">Oxidoreductase</keyword>